<evidence type="ECO:0000259" key="8">
    <source>
        <dbReference type="Pfam" id="PF21982"/>
    </source>
</evidence>
<dbReference type="InterPro" id="IPR003783">
    <property type="entry name" value="Regulatory_RecX"/>
</dbReference>
<dbReference type="InterPro" id="IPR036388">
    <property type="entry name" value="WH-like_DNA-bd_sf"/>
</dbReference>
<comment type="subcellular location">
    <subcellularLocation>
        <location evidence="1 5">Cytoplasm</location>
    </subcellularLocation>
</comment>
<organism evidence="9 10">
    <name type="scientific">Clostridium intestinale DSM 6191</name>
    <dbReference type="NCBI Taxonomy" id="1121320"/>
    <lineage>
        <taxon>Bacteria</taxon>
        <taxon>Bacillati</taxon>
        <taxon>Bacillota</taxon>
        <taxon>Clostridia</taxon>
        <taxon>Eubacteriales</taxon>
        <taxon>Clostridiaceae</taxon>
        <taxon>Clostridium</taxon>
    </lineage>
</organism>
<comment type="function">
    <text evidence="5">Modulates RecA activity.</text>
</comment>
<evidence type="ECO:0000256" key="5">
    <source>
        <dbReference type="HAMAP-Rule" id="MF_01114"/>
    </source>
</evidence>
<dbReference type="AlphaFoldDB" id="A0A1M5Z324"/>
<dbReference type="InterPro" id="IPR053924">
    <property type="entry name" value="RecX_HTH_2nd"/>
</dbReference>
<protein>
    <recommendedName>
        <fullName evidence="3 5">Regulatory protein RecX</fullName>
    </recommendedName>
</protein>
<evidence type="ECO:0000256" key="4">
    <source>
        <dbReference type="ARBA" id="ARBA00022490"/>
    </source>
</evidence>
<dbReference type="InterPro" id="IPR053926">
    <property type="entry name" value="RecX_HTH_1st"/>
</dbReference>
<dbReference type="Gene3D" id="1.10.10.10">
    <property type="entry name" value="Winged helix-like DNA-binding domain superfamily/Winged helix DNA-binding domain"/>
    <property type="match status" value="3"/>
</dbReference>
<proteinExistence type="inferred from homology"/>
<dbReference type="HAMAP" id="MF_01114">
    <property type="entry name" value="RecX"/>
    <property type="match status" value="1"/>
</dbReference>
<dbReference type="PANTHER" id="PTHR33602:SF1">
    <property type="entry name" value="REGULATORY PROTEIN RECX FAMILY PROTEIN"/>
    <property type="match status" value="1"/>
</dbReference>
<evidence type="ECO:0000256" key="3">
    <source>
        <dbReference type="ARBA" id="ARBA00018111"/>
    </source>
</evidence>
<evidence type="ECO:0000259" key="6">
    <source>
        <dbReference type="Pfam" id="PF02631"/>
    </source>
</evidence>
<dbReference type="InterPro" id="IPR053925">
    <property type="entry name" value="RecX_HTH_3rd"/>
</dbReference>
<feature type="domain" description="RecX third three-helical" evidence="7">
    <location>
        <begin position="153"/>
        <end position="201"/>
    </location>
</feature>
<dbReference type="RefSeq" id="WP_073019893.1">
    <property type="nucleotide sequence ID" value="NZ_FQXU01000007.1"/>
</dbReference>
<gene>
    <name evidence="5" type="primary">recX</name>
    <name evidence="9" type="ORF">SAMN02745941_02482</name>
</gene>
<evidence type="ECO:0000259" key="7">
    <source>
        <dbReference type="Pfam" id="PF21981"/>
    </source>
</evidence>
<dbReference type="PANTHER" id="PTHR33602">
    <property type="entry name" value="REGULATORY PROTEIN RECX FAMILY PROTEIN"/>
    <property type="match status" value="1"/>
</dbReference>
<evidence type="ECO:0000256" key="1">
    <source>
        <dbReference type="ARBA" id="ARBA00004496"/>
    </source>
</evidence>
<dbReference type="EMBL" id="FQXU01000007">
    <property type="protein sequence ID" value="SHI18303.1"/>
    <property type="molecule type" value="Genomic_DNA"/>
</dbReference>
<dbReference type="NCBIfam" id="NF001058">
    <property type="entry name" value="PRK00117.4-1"/>
    <property type="match status" value="1"/>
</dbReference>
<evidence type="ECO:0000313" key="9">
    <source>
        <dbReference type="EMBL" id="SHI18303.1"/>
    </source>
</evidence>
<accession>A0A1M5Z324</accession>
<dbReference type="Pfam" id="PF21982">
    <property type="entry name" value="RecX_HTH1"/>
    <property type="match status" value="1"/>
</dbReference>
<feature type="domain" description="RecX second three-helical" evidence="6">
    <location>
        <begin position="108"/>
        <end position="144"/>
    </location>
</feature>
<evidence type="ECO:0000313" key="10">
    <source>
        <dbReference type="Proteomes" id="UP000184241"/>
    </source>
</evidence>
<sequence length="212" mass="25076">MNKITKIEVGKRNKDRVNVFIDDEFAFACFGELVYNYNLTKGKVVNVDELREVIEQEEYLKCKSAALKMMERSYKTEKEVREKLLTKEFSEISIQRAIEFLKEYNFINDEKYAQMYIKDKIKLSGKNKIKYSLIRKGVDEEFIKSNLDMVDKDSELEVAEKLAYKKYAVISKGESDKYKLSNKLIRFLMTKGYDYDTCKKVTKKIVELDFND</sequence>
<dbReference type="Proteomes" id="UP000184241">
    <property type="component" value="Unassembled WGS sequence"/>
</dbReference>
<reference evidence="9 10" key="1">
    <citation type="submission" date="2016-11" db="EMBL/GenBank/DDBJ databases">
        <authorList>
            <person name="Jaros S."/>
            <person name="Januszkiewicz K."/>
            <person name="Wedrychowicz H."/>
        </authorList>
    </citation>
    <scope>NUCLEOTIDE SEQUENCE [LARGE SCALE GENOMIC DNA]</scope>
    <source>
        <strain evidence="9 10">DSM 6191</strain>
    </source>
</reference>
<feature type="domain" description="RecX first three-helical" evidence="8">
    <location>
        <begin position="62"/>
        <end position="101"/>
    </location>
</feature>
<evidence type="ECO:0000256" key="2">
    <source>
        <dbReference type="ARBA" id="ARBA00009695"/>
    </source>
</evidence>
<dbReference type="Pfam" id="PF21981">
    <property type="entry name" value="RecX_HTH3"/>
    <property type="match status" value="1"/>
</dbReference>
<dbReference type="GO" id="GO:0005737">
    <property type="term" value="C:cytoplasm"/>
    <property type="evidence" value="ECO:0007669"/>
    <property type="project" value="UniProtKB-SubCell"/>
</dbReference>
<keyword evidence="4 5" id="KW-0963">Cytoplasm</keyword>
<name>A0A1M5Z324_9CLOT</name>
<dbReference type="Pfam" id="PF02631">
    <property type="entry name" value="RecX_HTH2"/>
    <property type="match status" value="1"/>
</dbReference>
<dbReference type="GO" id="GO:0006282">
    <property type="term" value="P:regulation of DNA repair"/>
    <property type="evidence" value="ECO:0007669"/>
    <property type="project" value="UniProtKB-UniRule"/>
</dbReference>
<comment type="similarity">
    <text evidence="2 5">Belongs to the RecX family.</text>
</comment>